<dbReference type="InterPro" id="IPR007419">
    <property type="entry name" value="BFD-like_2Fe2S-bd_dom"/>
</dbReference>
<proteinExistence type="inferred from homology"/>
<comment type="similarity">
    <text evidence="8">Belongs to the Bfd family.</text>
</comment>
<evidence type="ECO:0000256" key="1">
    <source>
        <dbReference type="ARBA" id="ARBA00022448"/>
    </source>
</evidence>
<evidence type="ECO:0000256" key="2">
    <source>
        <dbReference type="ARBA" id="ARBA00022714"/>
    </source>
</evidence>
<name>C4KDE4_THASP</name>
<dbReference type="PANTHER" id="PTHR37424">
    <property type="entry name" value="BACTERIOFERRITIN-ASSOCIATED FERREDOXIN"/>
    <property type="match status" value="1"/>
</dbReference>
<evidence type="ECO:0000256" key="4">
    <source>
        <dbReference type="ARBA" id="ARBA00022982"/>
    </source>
</evidence>
<dbReference type="EMBL" id="CP001281">
    <property type="protein sequence ID" value="ACR02110.1"/>
    <property type="molecule type" value="Genomic_DNA"/>
</dbReference>
<evidence type="ECO:0000256" key="3">
    <source>
        <dbReference type="ARBA" id="ARBA00022723"/>
    </source>
</evidence>
<dbReference type="GO" id="GO:0046872">
    <property type="term" value="F:metal ion binding"/>
    <property type="evidence" value="ECO:0007669"/>
    <property type="project" value="UniProtKB-KW"/>
</dbReference>
<dbReference type="STRING" id="85643.Tmz1t_3516"/>
<reference evidence="10 12" key="2">
    <citation type="journal article" date="2012" name="Stand. Genomic Sci.">
        <title>Complete genome sequence of Thauera aminoaromatica strain MZ1T.</title>
        <authorList>
            <person name="Jiang K."/>
            <person name="Sanseverino J."/>
            <person name="Chauhan A."/>
            <person name="Lucas S."/>
            <person name="Copeland A."/>
            <person name="Lapidus A."/>
            <person name="Del Rio T.G."/>
            <person name="Dalin E."/>
            <person name="Tice H."/>
            <person name="Bruce D."/>
            <person name="Goodwin L."/>
            <person name="Pitluck S."/>
            <person name="Sims D."/>
            <person name="Brettin T."/>
            <person name="Detter J.C."/>
            <person name="Han C."/>
            <person name="Chang Y.J."/>
            <person name="Larimer F."/>
            <person name="Land M."/>
            <person name="Hauser L."/>
            <person name="Kyrpides N.C."/>
            <person name="Mikhailova N."/>
            <person name="Moser S."/>
            <person name="Jegier P."/>
            <person name="Close D."/>
            <person name="Debruyn J.M."/>
            <person name="Wang Y."/>
            <person name="Layton A.C."/>
            <person name="Allen M.S."/>
            <person name="Sayler G.S."/>
        </authorList>
    </citation>
    <scope>NUCLEOTIDE SEQUENCE [LARGE SCALE GENOMIC DNA]</scope>
    <source>
        <strain evidence="10 12">MZ1T</strain>
    </source>
</reference>
<dbReference type="OrthoDB" id="9815350at2"/>
<dbReference type="KEGG" id="tmz:Tmz1t_3516"/>
<evidence type="ECO:0000256" key="8">
    <source>
        <dbReference type="ARBA" id="ARBA00046332"/>
    </source>
</evidence>
<accession>C4KDE4</accession>
<organism evidence="10 12">
    <name type="scientific">Thauera aminoaromatica</name>
    <dbReference type="NCBI Taxonomy" id="164330"/>
    <lineage>
        <taxon>Bacteria</taxon>
        <taxon>Pseudomonadati</taxon>
        <taxon>Pseudomonadota</taxon>
        <taxon>Betaproteobacteria</taxon>
        <taxon>Rhodocyclales</taxon>
        <taxon>Zoogloeaceae</taxon>
        <taxon>Thauera</taxon>
    </lineage>
</organism>
<keyword evidence="3" id="KW-0479">Metal-binding</keyword>
<keyword evidence="2" id="KW-0001">2Fe-2S</keyword>
<keyword evidence="4" id="KW-0249">Electron transport</keyword>
<dbReference type="EMBL" id="SSFD01000088">
    <property type="protein sequence ID" value="TXH87333.1"/>
    <property type="molecule type" value="Genomic_DNA"/>
</dbReference>
<dbReference type="HOGENOM" id="CLU_159205_3_3_4"/>
<reference evidence="11 13" key="3">
    <citation type="submission" date="2018-09" db="EMBL/GenBank/DDBJ databases">
        <title>Metagenome Assembled Genomes from an Advanced Water Purification Facility.</title>
        <authorList>
            <person name="Stamps B.W."/>
            <person name="Spear J.R."/>
        </authorList>
    </citation>
    <scope>NUCLEOTIDE SEQUENCE [LARGE SCALE GENOMIC DNA]</scope>
    <source>
        <strain evidence="11">Bin_27_1</strain>
    </source>
</reference>
<evidence type="ECO:0000313" key="10">
    <source>
        <dbReference type="EMBL" id="ACR02110.1"/>
    </source>
</evidence>
<dbReference type="Pfam" id="PF04324">
    <property type="entry name" value="Fer2_BFD"/>
    <property type="match status" value="1"/>
</dbReference>
<dbReference type="RefSeq" id="WP_004309881.1">
    <property type="nucleotide sequence ID" value="NC_011662.2"/>
</dbReference>
<dbReference type="GO" id="GO:0051537">
    <property type="term" value="F:2 iron, 2 sulfur cluster binding"/>
    <property type="evidence" value="ECO:0007669"/>
    <property type="project" value="UniProtKB-KW"/>
</dbReference>
<reference evidence="12" key="1">
    <citation type="submission" date="2009-05" db="EMBL/GenBank/DDBJ databases">
        <title>Complete sequence of chromosome of Thauera sp. MZ1T.</title>
        <authorList>
            <consortium name="US DOE Joint Genome Institute"/>
            <person name="Lucas S."/>
            <person name="Copeland A."/>
            <person name="Lapidus A."/>
            <person name="Glavina del Rio T."/>
            <person name="Dalin E."/>
            <person name="Tice H."/>
            <person name="Bruce D."/>
            <person name="Goodwin L."/>
            <person name="Pitluck S."/>
            <person name="Sims D."/>
            <person name="Brettin T."/>
            <person name="Detter J.C."/>
            <person name="Han C."/>
            <person name="Larimer F."/>
            <person name="Land M."/>
            <person name="Hauser L."/>
            <person name="Kyrpides N."/>
            <person name="Mikhailova N."/>
            <person name="Sayler G.S."/>
        </authorList>
    </citation>
    <scope>NUCLEOTIDE SEQUENCE [LARGE SCALE GENOMIC DNA]</scope>
    <source>
        <strain evidence="12">MZ1T</strain>
    </source>
</reference>
<keyword evidence="5" id="KW-0408">Iron</keyword>
<dbReference type="eggNOG" id="COG2906">
    <property type="taxonomic scope" value="Bacteria"/>
</dbReference>
<keyword evidence="12" id="KW-1185">Reference proteome</keyword>
<dbReference type="AlphaFoldDB" id="C4KDE4"/>
<evidence type="ECO:0000313" key="13">
    <source>
        <dbReference type="Proteomes" id="UP000321192"/>
    </source>
</evidence>
<accession>A0A5C7SUZ6</accession>
<dbReference type="InterPro" id="IPR041854">
    <property type="entry name" value="BFD-like_2Fe2S-bd_dom_sf"/>
</dbReference>
<dbReference type="InterPro" id="IPR052371">
    <property type="entry name" value="BFD-associated_ferredoxin"/>
</dbReference>
<dbReference type="Gene3D" id="1.10.10.1100">
    <property type="entry name" value="BFD-like [2Fe-2S]-binding domain"/>
    <property type="match status" value="1"/>
</dbReference>
<feature type="domain" description="BFD-like [2Fe-2S]-binding" evidence="9">
    <location>
        <begin position="2"/>
        <end position="49"/>
    </location>
</feature>
<dbReference type="Proteomes" id="UP000321192">
    <property type="component" value="Unassembled WGS sequence"/>
</dbReference>
<evidence type="ECO:0000256" key="5">
    <source>
        <dbReference type="ARBA" id="ARBA00023004"/>
    </source>
</evidence>
<dbReference type="PANTHER" id="PTHR37424:SF1">
    <property type="entry name" value="BACTERIOFERRITIN-ASSOCIATED FERREDOXIN"/>
    <property type="match status" value="1"/>
</dbReference>
<evidence type="ECO:0000256" key="7">
    <source>
        <dbReference type="ARBA" id="ARBA00039386"/>
    </source>
</evidence>
<evidence type="ECO:0000259" key="9">
    <source>
        <dbReference type="Pfam" id="PF04324"/>
    </source>
</evidence>
<protein>
    <recommendedName>
        <fullName evidence="7">Bacterioferritin-associated ferredoxin</fullName>
    </recommendedName>
</protein>
<keyword evidence="1" id="KW-0813">Transport</keyword>
<sequence>MYVCVCNAVTERQIHHAAAQGARTLRDLRHSLGVTAECGRCARCAHECLRSAVPATPRPGVTALFAGIAPAFTASLEAT</sequence>
<gene>
    <name evidence="10" type="ordered locus">Tmz1t_3516</name>
    <name evidence="11" type="ORF">E6Q80_06375</name>
</gene>
<keyword evidence="6" id="KW-0411">Iron-sulfur</keyword>
<evidence type="ECO:0000256" key="6">
    <source>
        <dbReference type="ARBA" id="ARBA00023014"/>
    </source>
</evidence>
<evidence type="ECO:0000313" key="12">
    <source>
        <dbReference type="Proteomes" id="UP000002186"/>
    </source>
</evidence>
<evidence type="ECO:0000313" key="11">
    <source>
        <dbReference type="EMBL" id="TXH87333.1"/>
    </source>
</evidence>
<dbReference type="Proteomes" id="UP000002186">
    <property type="component" value="Chromosome"/>
</dbReference>